<dbReference type="EMBL" id="JANJOU010000003">
    <property type="protein sequence ID" value="MCR0981601.1"/>
    <property type="molecule type" value="Genomic_DNA"/>
</dbReference>
<accession>A0ABT1X1D7</accession>
<evidence type="ECO:0000313" key="9">
    <source>
        <dbReference type="Proteomes" id="UP001524642"/>
    </source>
</evidence>
<dbReference type="InterPro" id="IPR002528">
    <property type="entry name" value="MATE_fam"/>
</dbReference>
<feature type="transmembrane region" description="Helical" evidence="7">
    <location>
        <begin position="167"/>
        <end position="187"/>
    </location>
</feature>
<keyword evidence="3" id="KW-1003">Cell membrane</keyword>
<feature type="transmembrane region" description="Helical" evidence="7">
    <location>
        <begin position="316"/>
        <end position="338"/>
    </location>
</feature>
<keyword evidence="6 7" id="KW-0472">Membrane</keyword>
<evidence type="ECO:0000256" key="7">
    <source>
        <dbReference type="SAM" id="Phobius"/>
    </source>
</evidence>
<evidence type="ECO:0000256" key="6">
    <source>
        <dbReference type="ARBA" id="ARBA00023136"/>
    </source>
</evidence>
<dbReference type="Pfam" id="PF01554">
    <property type="entry name" value="MatE"/>
    <property type="match status" value="2"/>
</dbReference>
<organism evidence="8 9">
    <name type="scientific">Roseomonas populi</name>
    <dbReference type="NCBI Taxonomy" id="3121582"/>
    <lineage>
        <taxon>Bacteria</taxon>
        <taxon>Pseudomonadati</taxon>
        <taxon>Pseudomonadota</taxon>
        <taxon>Alphaproteobacteria</taxon>
        <taxon>Acetobacterales</taxon>
        <taxon>Roseomonadaceae</taxon>
        <taxon>Roseomonas</taxon>
    </lineage>
</organism>
<keyword evidence="9" id="KW-1185">Reference proteome</keyword>
<keyword evidence="4 7" id="KW-0812">Transmembrane</keyword>
<protein>
    <submittedName>
        <fullName evidence="8">MATE family efflux transporter</fullName>
    </submittedName>
</protein>
<evidence type="ECO:0000256" key="2">
    <source>
        <dbReference type="ARBA" id="ARBA00022448"/>
    </source>
</evidence>
<name>A0ABT1X1D7_9PROT</name>
<feature type="transmembrane region" description="Helical" evidence="7">
    <location>
        <begin position="237"/>
        <end position="264"/>
    </location>
</feature>
<dbReference type="Proteomes" id="UP001524642">
    <property type="component" value="Unassembled WGS sequence"/>
</dbReference>
<keyword evidence="2" id="KW-0813">Transport</keyword>
<feature type="transmembrane region" description="Helical" evidence="7">
    <location>
        <begin position="418"/>
        <end position="436"/>
    </location>
</feature>
<evidence type="ECO:0000256" key="4">
    <source>
        <dbReference type="ARBA" id="ARBA00022692"/>
    </source>
</evidence>
<feature type="transmembrane region" description="Helical" evidence="7">
    <location>
        <begin position="284"/>
        <end position="304"/>
    </location>
</feature>
<evidence type="ECO:0000256" key="5">
    <source>
        <dbReference type="ARBA" id="ARBA00022989"/>
    </source>
</evidence>
<gene>
    <name evidence="8" type="ORF">NRP21_06030</name>
</gene>
<feature type="transmembrane region" description="Helical" evidence="7">
    <location>
        <begin position="358"/>
        <end position="378"/>
    </location>
</feature>
<comment type="subcellular location">
    <subcellularLocation>
        <location evidence="1">Cell membrane</location>
        <topology evidence="1">Multi-pass membrane protein</topology>
    </subcellularLocation>
</comment>
<reference evidence="8 9" key="1">
    <citation type="submission" date="2022-06" db="EMBL/GenBank/DDBJ databases">
        <title>Roseomonas CN29.</title>
        <authorList>
            <person name="Cheng Y."/>
            <person name="He X."/>
        </authorList>
    </citation>
    <scope>NUCLEOTIDE SEQUENCE [LARGE SCALE GENOMIC DNA]</scope>
    <source>
        <strain evidence="8 9">CN29</strain>
    </source>
</reference>
<evidence type="ECO:0000256" key="1">
    <source>
        <dbReference type="ARBA" id="ARBA00004651"/>
    </source>
</evidence>
<comment type="caution">
    <text evidence="8">The sequence shown here is derived from an EMBL/GenBank/DDBJ whole genome shotgun (WGS) entry which is preliminary data.</text>
</comment>
<feature type="transmembrane region" description="Helical" evidence="7">
    <location>
        <begin position="137"/>
        <end position="155"/>
    </location>
</feature>
<feature type="transmembrane region" description="Helical" evidence="7">
    <location>
        <begin position="385"/>
        <end position="406"/>
    </location>
</feature>
<dbReference type="InterPro" id="IPR052031">
    <property type="entry name" value="Membrane_Transporter-Flippase"/>
</dbReference>
<keyword evidence="5 7" id="KW-1133">Transmembrane helix</keyword>
<sequence length="448" mass="44702">MAETLLGAPPRPSVSRQILALAAPTALSAVLQAAAQIAETWLAARQGTAALAGWSVVLPFSLLMQMMSAGAMGGGVSSAIARALGAGRREEASALVLHAVLIAVLAGAAFAVLLAGFPRPVLGAVGGAAAAEAAAPYAIWLFGLGAVPVWLANTLASVLRGGGRHALAARVLVITWATYPPLAWLLAEPVGMGLPGIGAALAVAFLGSTLAMGWVVLRGGAGFRPGLRVRLSGAMFWRILSVGLAASLLAGVANLTTIFVTARLAVHGPVAVAAYGISARLEFLMIPIAFGVGSALTALVGRTVGGGDWPGARRIAWTGGGMAFVVTGLIGLLVAAAPRAFAGFFTADPAVVEMAARALSYTGFAFGGFGLGMALYFASQGAGRMGWPLAAGLARIGVAVGGGWLLGDVLGMGLDGQFLAVALGITAYGLLIAAGVRPGVWSAANRPG</sequence>
<dbReference type="PANTHER" id="PTHR43549:SF3">
    <property type="entry name" value="MULTIDRUG RESISTANCE PROTEIN YPNP-RELATED"/>
    <property type="match status" value="1"/>
</dbReference>
<evidence type="ECO:0000313" key="8">
    <source>
        <dbReference type="EMBL" id="MCR0981601.1"/>
    </source>
</evidence>
<evidence type="ECO:0000256" key="3">
    <source>
        <dbReference type="ARBA" id="ARBA00022475"/>
    </source>
</evidence>
<proteinExistence type="predicted"/>
<dbReference type="PANTHER" id="PTHR43549">
    <property type="entry name" value="MULTIDRUG RESISTANCE PROTEIN YPNP-RELATED"/>
    <property type="match status" value="1"/>
</dbReference>
<feature type="transmembrane region" description="Helical" evidence="7">
    <location>
        <begin position="193"/>
        <end position="217"/>
    </location>
</feature>
<dbReference type="RefSeq" id="WP_257715270.1">
    <property type="nucleotide sequence ID" value="NZ_JANJOU010000003.1"/>
</dbReference>
<feature type="transmembrane region" description="Helical" evidence="7">
    <location>
        <begin position="95"/>
        <end position="117"/>
    </location>
</feature>